<dbReference type="InterPro" id="IPR023296">
    <property type="entry name" value="Glyco_hydro_beta-prop_sf"/>
</dbReference>
<dbReference type="Pfam" id="PF00251">
    <property type="entry name" value="Glyco_hydro_32N"/>
    <property type="match status" value="1"/>
</dbReference>
<dbReference type="EMBL" id="JACYFG010000002">
    <property type="protein sequence ID" value="MBD5777911.1"/>
    <property type="molecule type" value="Genomic_DNA"/>
</dbReference>
<accession>A0A927F597</accession>
<name>A0A927F597_9BACT</name>
<evidence type="ECO:0000313" key="5">
    <source>
        <dbReference type="EMBL" id="MBD5777911.1"/>
    </source>
</evidence>
<evidence type="ECO:0000256" key="1">
    <source>
        <dbReference type="ARBA" id="ARBA00009902"/>
    </source>
</evidence>
<dbReference type="SUPFAM" id="SSF75005">
    <property type="entry name" value="Arabinanase/levansucrase/invertase"/>
    <property type="match status" value="2"/>
</dbReference>
<evidence type="ECO:0000256" key="3">
    <source>
        <dbReference type="ARBA" id="ARBA00023295"/>
    </source>
</evidence>
<dbReference type="PANTHER" id="PTHR35279:SF1">
    <property type="entry name" value="ARABINANASE_LEVANSUCRASE_INVERTASE"/>
    <property type="match status" value="1"/>
</dbReference>
<gene>
    <name evidence="5" type="ORF">IEN85_00190</name>
</gene>
<evidence type="ECO:0000256" key="2">
    <source>
        <dbReference type="ARBA" id="ARBA00022801"/>
    </source>
</evidence>
<organism evidence="5 6">
    <name type="scientific">Pelagicoccus enzymogenes</name>
    <dbReference type="NCBI Taxonomy" id="2773457"/>
    <lineage>
        <taxon>Bacteria</taxon>
        <taxon>Pseudomonadati</taxon>
        <taxon>Verrucomicrobiota</taxon>
        <taxon>Opitutia</taxon>
        <taxon>Puniceicoccales</taxon>
        <taxon>Pelagicoccaceae</taxon>
        <taxon>Pelagicoccus</taxon>
    </lineage>
</organism>
<proteinExistence type="inferred from homology"/>
<protein>
    <recommendedName>
        <fullName evidence="4">Glycosyl hydrolase family 32 N-terminal domain-containing protein</fullName>
    </recommendedName>
</protein>
<dbReference type="Proteomes" id="UP000622317">
    <property type="component" value="Unassembled WGS sequence"/>
</dbReference>
<keyword evidence="6" id="KW-1185">Reference proteome</keyword>
<dbReference type="AlphaFoldDB" id="A0A927F597"/>
<reference evidence="5" key="1">
    <citation type="submission" date="2020-09" db="EMBL/GenBank/DDBJ databases">
        <title>Pelagicoccus enzymogenes sp. nov. with an EPS production, isolated from marine sediment.</title>
        <authorList>
            <person name="Feng X."/>
        </authorList>
    </citation>
    <scope>NUCLEOTIDE SEQUENCE</scope>
    <source>
        <strain evidence="5">NFK12</strain>
    </source>
</reference>
<dbReference type="PANTHER" id="PTHR35279">
    <property type="match status" value="1"/>
</dbReference>
<dbReference type="InterPro" id="IPR013148">
    <property type="entry name" value="Glyco_hydro_32_N"/>
</dbReference>
<keyword evidence="3" id="KW-0326">Glycosidase</keyword>
<comment type="caution">
    <text evidence="5">The sequence shown here is derived from an EMBL/GenBank/DDBJ whole genome shotgun (WGS) entry which is preliminary data.</text>
</comment>
<sequence>MNNNSNDSVKNVASRISVEQAEEWSEKFRNWHYYPEHVIPAVPEIEGVENVHMTDVPTVFQLPDDPLYYMSFLGYDGRGYQSFIADSEDLVNWRNIRLAMSYGPEGEFDFGGRVIGAYQYEDYDLKAPRILKKRDGLYYSLYLAFPRQGGYELPPGSQGIAASSDGIAWERVKEDPILSVFDEKCGNWEKDCIFLPWLVEHDGRFYNFYNAAKGKFEQMGLATSQDLYQWNRYTGNPILSNGEDGSFHEVFCSDAKVFWDEDHWSMFFFGVGRGGAHIMMAYSRDLEHWTIDPEPLYKSGGHPAGLDSQYAHKISIVWNPSNETFYMYYNAVGEKGRGIGLLTSKPL</sequence>
<dbReference type="Gene3D" id="2.115.10.20">
    <property type="entry name" value="Glycosyl hydrolase domain, family 43"/>
    <property type="match status" value="2"/>
</dbReference>
<dbReference type="RefSeq" id="WP_191615043.1">
    <property type="nucleotide sequence ID" value="NZ_JACYFG010000002.1"/>
</dbReference>
<evidence type="ECO:0000313" key="6">
    <source>
        <dbReference type="Proteomes" id="UP000622317"/>
    </source>
</evidence>
<dbReference type="GO" id="GO:0016798">
    <property type="term" value="F:hydrolase activity, acting on glycosyl bonds"/>
    <property type="evidence" value="ECO:0007669"/>
    <property type="project" value="UniProtKB-KW"/>
</dbReference>
<comment type="similarity">
    <text evidence="1">Belongs to the glycosyl hydrolase 32 family.</text>
</comment>
<evidence type="ECO:0000259" key="4">
    <source>
        <dbReference type="Pfam" id="PF00251"/>
    </source>
</evidence>
<feature type="domain" description="Glycosyl hydrolase family 32 N-terminal" evidence="4">
    <location>
        <begin position="189"/>
        <end position="299"/>
    </location>
</feature>
<keyword evidence="2" id="KW-0378">Hydrolase</keyword>